<dbReference type="GO" id="GO:0042398">
    <property type="term" value="P:modified amino acid biosynthetic process"/>
    <property type="evidence" value="ECO:0007669"/>
    <property type="project" value="InterPro"/>
</dbReference>
<keyword evidence="2 5" id="KW-0547">Nucleotide-binding</keyword>
<dbReference type="NCBIfam" id="TIGR02050">
    <property type="entry name" value="gshA_cyan_rel"/>
    <property type="match status" value="1"/>
</dbReference>
<comment type="similarity">
    <text evidence="5">Belongs to the glutamate--cysteine ligase type 2 family. YbdK subfamily.</text>
</comment>
<proteinExistence type="inferred from homology"/>
<evidence type="ECO:0000313" key="6">
    <source>
        <dbReference type="EMBL" id="NKX54508.1"/>
    </source>
</evidence>
<dbReference type="SUPFAM" id="SSF55931">
    <property type="entry name" value="Glutamine synthetase/guanido kinase"/>
    <property type="match status" value="1"/>
</dbReference>
<dbReference type="Pfam" id="PF04107">
    <property type="entry name" value="GCS2"/>
    <property type="match status" value="1"/>
</dbReference>
<comment type="catalytic activity">
    <reaction evidence="4 5">
        <text>L-cysteine + L-glutamate + ATP = gamma-L-glutamyl-L-cysteine + ADP + phosphate + H(+)</text>
        <dbReference type="Rhea" id="RHEA:13285"/>
        <dbReference type="ChEBI" id="CHEBI:15378"/>
        <dbReference type="ChEBI" id="CHEBI:29985"/>
        <dbReference type="ChEBI" id="CHEBI:30616"/>
        <dbReference type="ChEBI" id="CHEBI:35235"/>
        <dbReference type="ChEBI" id="CHEBI:43474"/>
        <dbReference type="ChEBI" id="CHEBI:58173"/>
        <dbReference type="ChEBI" id="CHEBI:456216"/>
        <dbReference type="EC" id="6.3.2.2"/>
    </reaction>
</comment>
<dbReference type="InterPro" id="IPR011793">
    <property type="entry name" value="YbdK"/>
</dbReference>
<dbReference type="EMBL" id="JAAZSQ010000006">
    <property type="protein sequence ID" value="NKX54508.1"/>
    <property type="molecule type" value="Genomic_DNA"/>
</dbReference>
<evidence type="ECO:0000256" key="1">
    <source>
        <dbReference type="ARBA" id="ARBA00022598"/>
    </source>
</evidence>
<comment type="function">
    <text evidence="5">ATP-dependent carboxylate-amine ligase which exhibits weak glutamate--cysteine ligase activity.</text>
</comment>
<gene>
    <name evidence="6" type="ORF">HGG74_08140</name>
</gene>
<dbReference type="PANTHER" id="PTHR36510:SF1">
    <property type="entry name" value="GLUTAMATE--CYSTEINE LIGASE 2-RELATED"/>
    <property type="match status" value="1"/>
</dbReference>
<dbReference type="AlphaFoldDB" id="A0A7X6HCC0"/>
<dbReference type="EC" id="6.3.2.2" evidence="5"/>
<evidence type="ECO:0000256" key="4">
    <source>
        <dbReference type="ARBA" id="ARBA00048819"/>
    </source>
</evidence>
<evidence type="ECO:0000256" key="2">
    <source>
        <dbReference type="ARBA" id="ARBA00022741"/>
    </source>
</evidence>
<organism evidence="6 7">
    <name type="scientific">Arthrobacter mobilis</name>
    <dbReference type="NCBI Taxonomy" id="2724944"/>
    <lineage>
        <taxon>Bacteria</taxon>
        <taxon>Bacillati</taxon>
        <taxon>Actinomycetota</taxon>
        <taxon>Actinomycetes</taxon>
        <taxon>Micrococcales</taxon>
        <taxon>Micrococcaceae</taxon>
        <taxon>Arthrobacter</taxon>
    </lineage>
</organism>
<evidence type="ECO:0000256" key="3">
    <source>
        <dbReference type="ARBA" id="ARBA00022840"/>
    </source>
</evidence>
<sequence length="366" mass="39696">MPTIGVEEEYLLLDPLSGLPAAVADSVAAHLEDSAQVARRDVQRELLSCQIETATSVCSTLTEAGESLLKFRRSLDAAARKSGVRAAATATAPRIDESYPAVTDKLRYHQLKASAKGIVADQFINGQHVHVQVPDRETGVQALNRIRPWLPAIVALSANSPFWQDRDSGFASWRTISYRRWPLQGCPPLFADAADYERRVQRLVDTSVIIDRGVLTWLARLSDHYPTIEVRAADVQLEARDAVLIAALVRGLVSTAVAEAAGGRQCPEPDAEILDAAVWQAGRQGMAGRLIDPLAGVLLPAEDVLGQLLRHIRPALEEAGDDEWVDASLARILADGTGAERQRRSMEHGGLPALLDLYATSLTAEL</sequence>
<keyword evidence="1 5" id="KW-0436">Ligase</keyword>
<evidence type="ECO:0000256" key="5">
    <source>
        <dbReference type="HAMAP-Rule" id="MF_01609"/>
    </source>
</evidence>
<protein>
    <recommendedName>
        <fullName evidence="5">Putative glutamate--cysteine ligase 2</fullName>
        <ecNumber evidence="5">6.3.2.2</ecNumber>
    </recommendedName>
    <alternativeName>
        <fullName evidence="5">Gamma-glutamylcysteine synthetase 2</fullName>
        <shortName evidence="5">GCS 2</shortName>
        <shortName evidence="5">Gamma-GCS 2</shortName>
    </alternativeName>
</protein>
<dbReference type="InterPro" id="IPR014746">
    <property type="entry name" value="Gln_synth/guanido_kin_cat_dom"/>
</dbReference>
<dbReference type="GO" id="GO:0004357">
    <property type="term" value="F:glutamate-cysteine ligase activity"/>
    <property type="evidence" value="ECO:0007669"/>
    <property type="project" value="UniProtKB-EC"/>
</dbReference>
<dbReference type="InterPro" id="IPR050141">
    <property type="entry name" value="GCL_type2/YbdK_subfam"/>
</dbReference>
<accession>A0A7X6HCC0</accession>
<dbReference type="Proteomes" id="UP000544090">
    <property type="component" value="Unassembled WGS sequence"/>
</dbReference>
<keyword evidence="3 5" id="KW-0067">ATP-binding</keyword>
<dbReference type="HAMAP" id="MF_01609">
    <property type="entry name" value="Glu_cys_ligase_2"/>
    <property type="match status" value="1"/>
</dbReference>
<keyword evidence="7" id="KW-1185">Reference proteome</keyword>
<dbReference type="PANTHER" id="PTHR36510">
    <property type="entry name" value="GLUTAMATE--CYSTEINE LIGASE 2-RELATED"/>
    <property type="match status" value="1"/>
</dbReference>
<dbReference type="GO" id="GO:0005524">
    <property type="term" value="F:ATP binding"/>
    <property type="evidence" value="ECO:0007669"/>
    <property type="project" value="UniProtKB-KW"/>
</dbReference>
<reference evidence="6 7" key="1">
    <citation type="submission" date="2020-04" db="EMBL/GenBank/DDBJ databases">
        <title>Arthrobacter sp. nov.</title>
        <authorList>
            <person name="Liu S."/>
        </authorList>
    </citation>
    <scope>NUCLEOTIDE SEQUENCE [LARGE SCALE GENOMIC DNA]</scope>
    <source>
        <strain evidence="6 7">E918</strain>
    </source>
</reference>
<dbReference type="NCBIfam" id="NF010041">
    <property type="entry name" value="PRK13517.1-1"/>
    <property type="match status" value="1"/>
</dbReference>
<dbReference type="Gene3D" id="3.30.590.20">
    <property type="match status" value="1"/>
</dbReference>
<evidence type="ECO:0000313" key="7">
    <source>
        <dbReference type="Proteomes" id="UP000544090"/>
    </source>
</evidence>
<name>A0A7X6HCC0_9MICC</name>
<comment type="caution">
    <text evidence="6">The sequence shown here is derived from an EMBL/GenBank/DDBJ whole genome shotgun (WGS) entry which is preliminary data.</text>
</comment>
<dbReference type="InterPro" id="IPR006336">
    <property type="entry name" value="GCS2"/>
</dbReference>